<reference evidence="2" key="2">
    <citation type="submission" date="2021-02" db="EMBL/GenBank/DDBJ databases">
        <authorList>
            <person name="Kimball J.A."/>
            <person name="Haas M.W."/>
            <person name="Macchietto M."/>
            <person name="Kono T."/>
            <person name="Duquette J."/>
            <person name="Shao M."/>
        </authorList>
    </citation>
    <scope>NUCLEOTIDE SEQUENCE</scope>
    <source>
        <tissue evidence="2">Fresh leaf tissue</tissue>
    </source>
</reference>
<proteinExistence type="predicted"/>
<feature type="region of interest" description="Disordered" evidence="1">
    <location>
        <begin position="61"/>
        <end position="97"/>
    </location>
</feature>
<accession>A0A8J5S5R8</accession>
<keyword evidence="3" id="KW-1185">Reference proteome</keyword>
<dbReference type="AlphaFoldDB" id="A0A8J5S5R8"/>
<feature type="region of interest" description="Disordered" evidence="1">
    <location>
        <begin position="1"/>
        <end position="21"/>
    </location>
</feature>
<dbReference type="Proteomes" id="UP000729402">
    <property type="component" value="Unassembled WGS sequence"/>
</dbReference>
<evidence type="ECO:0000256" key="1">
    <source>
        <dbReference type="SAM" id="MobiDB-lite"/>
    </source>
</evidence>
<dbReference type="EMBL" id="JAAALK010000287">
    <property type="protein sequence ID" value="KAG8060644.1"/>
    <property type="molecule type" value="Genomic_DNA"/>
</dbReference>
<gene>
    <name evidence="2" type="ORF">GUJ93_ZPchr0002g26471</name>
</gene>
<organism evidence="2 3">
    <name type="scientific">Zizania palustris</name>
    <name type="common">Northern wild rice</name>
    <dbReference type="NCBI Taxonomy" id="103762"/>
    <lineage>
        <taxon>Eukaryota</taxon>
        <taxon>Viridiplantae</taxon>
        <taxon>Streptophyta</taxon>
        <taxon>Embryophyta</taxon>
        <taxon>Tracheophyta</taxon>
        <taxon>Spermatophyta</taxon>
        <taxon>Magnoliopsida</taxon>
        <taxon>Liliopsida</taxon>
        <taxon>Poales</taxon>
        <taxon>Poaceae</taxon>
        <taxon>BOP clade</taxon>
        <taxon>Oryzoideae</taxon>
        <taxon>Oryzeae</taxon>
        <taxon>Zizaniinae</taxon>
        <taxon>Zizania</taxon>
    </lineage>
</organism>
<protein>
    <submittedName>
        <fullName evidence="2">Uncharacterized protein</fullName>
    </submittedName>
</protein>
<sequence length="109" mass="12015">MDIEKGGAHQSMAKKKSIEGIRPEVAPCGQHRLVLEWCDEGETDTVTDIELILEGAESGRYPKVPIMPARDGGRKRREAKVPVERMHGGTLEEDSVGLGIHEVDQVRVT</sequence>
<comment type="caution">
    <text evidence="2">The sequence shown here is derived from an EMBL/GenBank/DDBJ whole genome shotgun (WGS) entry which is preliminary data.</text>
</comment>
<name>A0A8J5S5R8_ZIZPA</name>
<reference evidence="2" key="1">
    <citation type="journal article" date="2021" name="bioRxiv">
        <title>Whole Genome Assembly and Annotation of Northern Wild Rice, Zizania palustris L., Supports a Whole Genome Duplication in the Zizania Genus.</title>
        <authorList>
            <person name="Haas M."/>
            <person name="Kono T."/>
            <person name="Macchietto M."/>
            <person name="Millas R."/>
            <person name="McGilp L."/>
            <person name="Shao M."/>
            <person name="Duquette J."/>
            <person name="Hirsch C.N."/>
            <person name="Kimball J."/>
        </authorList>
    </citation>
    <scope>NUCLEOTIDE SEQUENCE</scope>
    <source>
        <tissue evidence="2">Fresh leaf tissue</tissue>
    </source>
</reference>
<evidence type="ECO:0000313" key="3">
    <source>
        <dbReference type="Proteomes" id="UP000729402"/>
    </source>
</evidence>
<evidence type="ECO:0000313" key="2">
    <source>
        <dbReference type="EMBL" id="KAG8060644.1"/>
    </source>
</evidence>